<keyword evidence="1" id="KW-0732">Signal</keyword>
<keyword evidence="3" id="KW-1185">Reference proteome</keyword>
<comment type="caution">
    <text evidence="2">The sequence shown here is derived from an EMBL/GenBank/DDBJ whole genome shotgun (WGS) entry which is preliminary data.</text>
</comment>
<organism evidence="2 3">
    <name type="scientific">Diploptera punctata</name>
    <name type="common">Pacific beetle cockroach</name>
    <dbReference type="NCBI Taxonomy" id="6984"/>
    <lineage>
        <taxon>Eukaryota</taxon>
        <taxon>Metazoa</taxon>
        <taxon>Ecdysozoa</taxon>
        <taxon>Arthropoda</taxon>
        <taxon>Hexapoda</taxon>
        <taxon>Insecta</taxon>
        <taxon>Pterygota</taxon>
        <taxon>Neoptera</taxon>
        <taxon>Polyneoptera</taxon>
        <taxon>Dictyoptera</taxon>
        <taxon>Blattodea</taxon>
        <taxon>Blaberoidea</taxon>
        <taxon>Blaberidae</taxon>
        <taxon>Diplopterinae</taxon>
        <taxon>Diploptera</taxon>
    </lineage>
</organism>
<feature type="chain" id="PRO_5042205421" evidence="1">
    <location>
        <begin position="18"/>
        <end position="69"/>
    </location>
</feature>
<evidence type="ECO:0000313" key="2">
    <source>
        <dbReference type="EMBL" id="KAJ9580950.1"/>
    </source>
</evidence>
<feature type="signal peptide" evidence="1">
    <location>
        <begin position="1"/>
        <end position="17"/>
    </location>
</feature>
<protein>
    <submittedName>
        <fullName evidence="2">Uncharacterized protein</fullName>
    </submittedName>
</protein>
<feature type="non-terminal residue" evidence="2">
    <location>
        <position position="1"/>
    </location>
</feature>
<reference evidence="2" key="1">
    <citation type="journal article" date="2023" name="IScience">
        <title>Live-bearing cockroach genome reveals convergent evolutionary mechanisms linked to viviparity in insects and beyond.</title>
        <authorList>
            <person name="Fouks B."/>
            <person name="Harrison M.C."/>
            <person name="Mikhailova A.A."/>
            <person name="Marchal E."/>
            <person name="English S."/>
            <person name="Carruthers M."/>
            <person name="Jennings E.C."/>
            <person name="Chiamaka E.L."/>
            <person name="Frigard R.A."/>
            <person name="Pippel M."/>
            <person name="Attardo G.M."/>
            <person name="Benoit J.B."/>
            <person name="Bornberg-Bauer E."/>
            <person name="Tobe S.S."/>
        </authorList>
    </citation>
    <scope>NUCLEOTIDE SEQUENCE</scope>
    <source>
        <tissue evidence="2">Testes</tissue>
    </source>
</reference>
<proteinExistence type="predicted"/>
<dbReference type="AlphaFoldDB" id="A0AAD7ZIG4"/>
<dbReference type="EMBL" id="JASPKZ010008082">
    <property type="protein sequence ID" value="KAJ9580950.1"/>
    <property type="molecule type" value="Genomic_DNA"/>
</dbReference>
<feature type="non-terminal residue" evidence="2">
    <location>
        <position position="69"/>
    </location>
</feature>
<dbReference type="Proteomes" id="UP001233999">
    <property type="component" value="Unassembled WGS sequence"/>
</dbReference>
<accession>A0AAD7ZIG4</accession>
<reference evidence="2" key="2">
    <citation type="submission" date="2023-05" db="EMBL/GenBank/DDBJ databases">
        <authorList>
            <person name="Fouks B."/>
        </authorList>
    </citation>
    <scope>NUCLEOTIDE SEQUENCE</scope>
    <source>
        <strain evidence="2">Stay&amp;Tobe</strain>
        <tissue evidence="2">Testes</tissue>
    </source>
</reference>
<sequence length="69" mass="7859">RAYFLLLCTILATDVMSIGRNSSSSLCWWTNEPLDQKSIHAVIIVSYLTRYLKIVAQDINLCENPEGNR</sequence>
<name>A0AAD7ZIG4_DIPPU</name>
<gene>
    <name evidence="2" type="ORF">L9F63_023871</name>
</gene>
<evidence type="ECO:0000313" key="3">
    <source>
        <dbReference type="Proteomes" id="UP001233999"/>
    </source>
</evidence>
<evidence type="ECO:0000256" key="1">
    <source>
        <dbReference type="SAM" id="SignalP"/>
    </source>
</evidence>